<dbReference type="PANTHER" id="PTHR21340">
    <property type="entry name" value="DIADENOSINE 5,5-P1,P4-TETRAPHOSPHATE PYROPHOSPHOHYDROLASE MUTT"/>
    <property type="match status" value="1"/>
</dbReference>
<dbReference type="EMBL" id="MGDD01000043">
    <property type="protein sequence ID" value="OGL48238.1"/>
    <property type="molecule type" value="Genomic_DNA"/>
</dbReference>
<dbReference type="InterPro" id="IPR000086">
    <property type="entry name" value="NUDIX_hydrolase_dom"/>
</dbReference>
<dbReference type="GO" id="GO:0004081">
    <property type="term" value="F:bis(5'-nucleosyl)-tetraphosphatase (asymmetrical) activity"/>
    <property type="evidence" value="ECO:0007669"/>
    <property type="project" value="TreeGrafter"/>
</dbReference>
<dbReference type="Proteomes" id="UP000179266">
    <property type="component" value="Unassembled WGS sequence"/>
</dbReference>
<dbReference type="InterPro" id="IPR020084">
    <property type="entry name" value="NUDIX_hydrolase_CS"/>
</dbReference>
<dbReference type="SUPFAM" id="SSF55811">
    <property type="entry name" value="Nudix"/>
    <property type="match status" value="1"/>
</dbReference>
<feature type="domain" description="Nudix hydrolase" evidence="2">
    <location>
        <begin position="1"/>
        <end position="134"/>
    </location>
</feature>
<dbReference type="AlphaFoldDB" id="A0A1F7S4Q4"/>
<gene>
    <name evidence="3" type="ORF">A2161_07665</name>
</gene>
<protein>
    <recommendedName>
        <fullName evidence="2">Nudix hydrolase domain-containing protein</fullName>
    </recommendedName>
</protein>
<reference evidence="3 4" key="1">
    <citation type="journal article" date="2016" name="Nat. Commun.">
        <title>Thousands of microbial genomes shed light on interconnected biogeochemical processes in an aquifer system.</title>
        <authorList>
            <person name="Anantharaman K."/>
            <person name="Brown C.T."/>
            <person name="Hug L.A."/>
            <person name="Sharon I."/>
            <person name="Castelle C.J."/>
            <person name="Probst A.J."/>
            <person name="Thomas B.C."/>
            <person name="Singh A."/>
            <person name="Wilkins M.J."/>
            <person name="Karaoz U."/>
            <person name="Brodie E.L."/>
            <person name="Williams K.H."/>
            <person name="Hubbard S.S."/>
            <person name="Banfield J.F."/>
        </authorList>
    </citation>
    <scope>NUCLEOTIDE SEQUENCE [LARGE SCALE GENOMIC DNA]</scope>
</reference>
<dbReference type="GO" id="GO:0006167">
    <property type="term" value="P:AMP biosynthetic process"/>
    <property type="evidence" value="ECO:0007669"/>
    <property type="project" value="TreeGrafter"/>
</dbReference>
<dbReference type="InterPro" id="IPR015797">
    <property type="entry name" value="NUDIX_hydrolase-like_dom_sf"/>
</dbReference>
<dbReference type="Pfam" id="PF00293">
    <property type="entry name" value="NUDIX"/>
    <property type="match status" value="1"/>
</dbReference>
<accession>A0A1F7S4Q4</accession>
<evidence type="ECO:0000313" key="3">
    <source>
        <dbReference type="EMBL" id="OGL48238.1"/>
    </source>
</evidence>
<evidence type="ECO:0000256" key="1">
    <source>
        <dbReference type="ARBA" id="ARBA00022801"/>
    </source>
</evidence>
<evidence type="ECO:0000313" key="4">
    <source>
        <dbReference type="Proteomes" id="UP000179266"/>
    </source>
</evidence>
<dbReference type="InterPro" id="IPR051325">
    <property type="entry name" value="Nudix_hydrolase_domain"/>
</dbReference>
<organism evidence="3 4">
    <name type="scientific">Candidatus Schekmanbacteria bacterium RBG_13_48_7</name>
    <dbReference type="NCBI Taxonomy" id="1817878"/>
    <lineage>
        <taxon>Bacteria</taxon>
        <taxon>Candidatus Schekmaniibacteriota</taxon>
    </lineage>
</organism>
<evidence type="ECO:0000259" key="2">
    <source>
        <dbReference type="PROSITE" id="PS51462"/>
    </source>
</evidence>
<proteinExistence type="predicted"/>
<dbReference type="GO" id="GO:0006754">
    <property type="term" value="P:ATP biosynthetic process"/>
    <property type="evidence" value="ECO:0007669"/>
    <property type="project" value="TreeGrafter"/>
</dbReference>
<dbReference type="PROSITE" id="PS51462">
    <property type="entry name" value="NUDIX"/>
    <property type="match status" value="1"/>
</dbReference>
<dbReference type="PROSITE" id="PS00893">
    <property type="entry name" value="NUDIX_BOX"/>
    <property type="match status" value="1"/>
</dbReference>
<sequence>MKTTVEIWVFSRNPDMEVLLLRRTKKSGWGKVFWQPITGTININESPVEAAVRELAEESGITSWKHWIDMKQPFYFPTRGLGTLHKTLYAVEVEKQDIVVDPHEHDAFQWVPLDKVSELLYWNSNIKGFGLFKSCL</sequence>
<dbReference type="PANTHER" id="PTHR21340:SF0">
    <property type="entry name" value="BIS(5'-NUCLEOSYL)-TETRAPHOSPHATASE [ASYMMETRICAL]"/>
    <property type="match status" value="1"/>
</dbReference>
<name>A0A1F7S4Q4_9BACT</name>
<keyword evidence="1" id="KW-0378">Hydrolase</keyword>
<dbReference type="Gene3D" id="3.90.79.10">
    <property type="entry name" value="Nucleoside Triphosphate Pyrophosphohydrolase"/>
    <property type="match status" value="1"/>
</dbReference>
<comment type="caution">
    <text evidence="3">The sequence shown here is derived from an EMBL/GenBank/DDBJ whole genome shotgun (WGS) entry which is preliminary data.</text>
</comment>